<keyword evidence="1" id="KW-0238">DNA-binding</keyword>
<dbReference type="InterPro" id="IPR010982">
    <property type="entry name" value="Lambda_DNA-bd_dom_sf"/>
</dbReference>
<reference evidence="3 4" key="1">
    <citation type="submission" date="2018-07" db="EMBL/GenBank/DDBJ databases">
        <title>Anaerosacharophilus polymeroproducens gen. nov. sp. nov., an anaerobic bacterium isolated from salt field.</title>
        <authorList>
            <person name="Kim W."/>
            <person name="Yang S.-H."/>
            <person name="Oh J."/>
            <person name="Lee J.-H."/>
            <person name="Kwon K.K."/>
        </authorList>
    </citation>
    <scope>NUCLEOTIDE SEQUENCE [LARGE SCALE GENOMIC DNA]</scope>
    <source>
        <strain evidence="3 4">MCWD5</strain>
    </source>
</reference>
<feature type="domain" description="HTH cro/C1-type" evidence="2">
    <location>
        <begin position="16"/>
        <end position="70"/>
    </location>
</feature>
<dbReference type="SUPFAM" id="SSF47413">
    <property type="entry name" value="lambda repressor-like DNA-binding domains"/>
    <property type="match status" value="1"/>
</dbReference>
<dbReference type="PANTHER" id="PTHR46558">
    <property type="entry name" value="TRACRIPTIONAL REGULATORY PROTEIN-RELATED-RELATED"/>
    <property type="match status" value="1"/>
</dbReference>
<dbReference type="Proteomes" id="UP000255036">
    <property type="component" value="Unassembled WGS sequence"/>
</dbReference>
<organism evidence="3 4">
    <name type="scientific">Anaerosacchariphilus polymeriproducens</name>
    <dbReference type="NCBI Taxonomy" id="1812858"/>
    <lineage>
        <taxon>Bacteria</taxon>
        <taxon>Bacillati</taxon>
        <taxon>Bacillota</taxon>
        <taxon>Clostridia</taxon>
        <taxon>Lachnospirales</taxon>
        <taxon>Lachnospiraceae</taxon>
        <taxon>Anaerosacchariphilus</taxon>
    </lineage>
</organism>
<dbReference type="CDD" id="cd00093">
    <property type="entry name" value="HTH_XRE"/>
    <property type="match status" value="1"/>
</dbReference>
<dbReference type="PANTHER" id="PTHR46558:SF11">
    <property type="entry name" value="HTH-TYPE TRANSCRIPTIONAL REGULATOR XRE"/>
    <property type="match status" value="1"/>
</dbReference>
<sequence length="79" mass="9032">SGGIKMLVRSQFKERLKELRFEKNVSMAKVQKDTGISANMISFYERGVSEPTGEKIIKLAQYFRVTSDYLLGLSNRNEV</sequence>
<protein>
    <submittedName>
        <fullName evidence="3">XRE family transcriptional regulator</fullName>
    </submittedName>
</protein>
<keyword evidence="4" id="KW-1185">Reference proteome</keyword>
<dbReference type="PROSITE" id="PS50943">
    <property type="entry name" value="HTH_CROC1"/>
    <property type="match status" value="1"/>
</dbReference>
<dbReference type="Pfam" id="PF01381">
    <property type="entry name" value="HTH_3"/>
    <property type="match status" value="1"/>
</dbReference>
<dbReference type="Gene3D" id="1.10.260.40">
    <property type="entry name" value="lambda repressor-like DNA-binding domains"/>
    <property type="match status" value="1"/>
</dbReference>
<evidence type="ECO:0000256" key="1">
    <source>
        <dbReference type="ARBA" id="ARBA00023125"/>
    </source>
</evidence>
<accession>A0A371AQS0</accession>
<dbReference type="GO" id="GO:0003677">
    <property type="term" value="F:DNA binding"/>
    <property type="evidence" value="ECO:0007669"/>
    <property type="project" value="UniProtKB-KW"/>
</dbReference>
<comment type="caution">
    <text evidence="3">The sequence shown here is derived from an EMBL/GenBank/DDBJ whole genome shotgun (WGS) entry which is preliminary data.</text>
</comment>
<dbReference type="InterPro" id="IPR001387">
    <property type="entry name" value="Cro/C1-type_HTH"/>
</dbReference>
<dbReference type="EMBL" id="QRCT01000050">
    <property type="protein sequence ID" value="RDU21925.1"/>
    <property type="molecule type" value="Genomic_DNA"/>
</dbReference>
<dbReference type="SMART" id="SM00530">
    <property type="entry name" value="HTH_XRE"/>
    <property type="match status" value="1"/>
</dbReference>
<evidence type="ECO:0000259" key="2">
    <source>
        <dbReference type="PROSITE" id="PS50943"/>
    </source>
</evidence>
<evidence type="ECO:0000313" key="3">
    <source>
        <dbReference type="EMBL" id="RDU21925.1"/>
    </source>
</evidence>
<feature type="non-terminal residue" evidence="3">
    <location>
        <position position="1"/>
    </location>
</feature>
<dbReference type="AlphaFoldDB" id="A0A371AQS0"/>
<proteinExistence type="predicted"/>
<dbReference type="RefSeq" id="WP_205027776.1">
    <property type="nucleotide sequence ID" value="NZ_QRCT01000050.1"/>
</dbReference>
<evidence type="ECO:0000313" key="4">
    <source>
        <dbReference type="Proteomes" id="UP000255036"/>
    </source>
</evidence>
<name>A0A371AQS0_9FIRM</name>
<gene>
    <name evidence="3" type="ORF">DWV06_15415</name>
</gene>